<evidence type="ECO:0000256" key="11">
    <source>
        <dbReference type="ARBA" id="ARBA00023004"/>
    </source>
</evidence>
<comment type="cofactor">
    <cofactor evidence="1">
        <name>Mg(2+)</name>
        <dbReference type="ChEBI" id="CHEBI:18420"/>
    </cofactor>
</comment>
<evidence type="ECO:0000256" key="7">
    <source>
        <dbReference type="ARBA" id="ARBA00022679"/>
    </source>
</evidence>
<dbReference type="Pfam" id="PF11563">
    <property type="entry name" value="Protoglobin"/>
    <property type="match status" value="1"/>
</dbReference>
<dbReference type="PANTHER" id="PTHR45138:SF9">
    <property type="entry name" value="DIGUANYLATE CYCLASE DGCM-RELATED"/>
    <property type="match status" value="1"/>
</dbReference>
<dbReference type="CDD" id="cd01949">
    <property type="entry name" value="GGDEF"/>
    <property type="match status" value="1"/>
</dbReference>
<dbReference type="Gene3D" id="1.10.490.10">
    <property type="entry name" value="Globins"/>
    <property type="match status" value="1"/>
</dbReference>
<evidence type="ECO:0000256" key="10">
    <source>
        <dbReference type="ARBA" id="ARBA00022842"/>
    </source>
</evidence>
<accession>A0A2K8QM56</accession>
<comment type="cofactor">
    <cofactor evidence="2">
        <name>heme</name>
        <dbReference type="ChEBI" id="CHEBI:30413"/>
    </cofactor>
</comment>
<evidence type="ECO:0000256" key="5">
    <source>
        <dbReference type="ARBA" id="ARBA00015125"/>
    </source>
</evidence>
<dbReference type="InterPro" id="IPR039435">
    <property type="entry name" value="DosC_GS"/>
</dbReference>
<dbReference type="InterPro" id="IPR044398">
    <property type="entry name" value="Globin-sensor_dom"/>
</dbReference>
<dbReference type="InterPro" id="IPR009050">
    <property type="entry name" value="Globin-like_sf"/>
</dbReference>
<dbReference type="SUPFAM" id="SSF46458">
    <property type="entry name" value="Globin-like"/>
    <property type="match status" value="1"/>
</dbReference>
<name>A0A2K8QM56_9GAMM</name>
<keyword evidence="9" id="KW-0547">Nucleotide-binding</keyword>
<evidence type="ECO:0000256" key="3">
    <source>
        <dbReference type="ARBA" id="ARBA00004665"/>
    </source>
</evidence>
<dbReference type="GO" id="GO:0005886">
    <property type="term" value="C:plasma membrane"/>
    <property type="evidence" value="ECO:0007669"/>
    <property type="project" value="TreeGrafter"/>
</dbReference>
<proteinExistence type="predicted"/>
<dbReference type="GeneID" id="66564977"/>
<dbReference type="Gene3D" id="3.30.70.270">
    <property type="match status" value="1"/>
</dbReference>
<dbReference type="Pfam" id="PF21118">
    <property type="entry name" value="DosC_2nd"/>
    <property type="match status" value="1"/>
</dbReference>
<evidence type="ECO:0000256" key="4">
    <source>
        <dbReference type="ARBA" id="ARBA00012528"/>
    </source>
</evidence>
<evidence type="ECO:0000256" key="6">
    <source>
        <dbReference type="ARBA" id="ARBA00022617"/>
    </source>
</evidence>
<dbReference type="PANTHER" id="PTHR45138">
    <property type="entry name" value="REGULATORY COMPONENTS OF SENSORY TRANSDUCTION SYSTEM"/>
    <property type="match status" value="1"/>
</dbReference>
<dbReference type="InterPro" id="IPR043128">
    <property type="entry name" value="Rev_trsase/Diguanyl_cyclase"/>
</dbReference>
<dbReference type="RefSeq" id="WP_100849585.1">
    <property type="nucleotide sequence ID" value="NZ_BMJF01000001.1"/>
</dbReference>
<dbReference type="Pfam" id="PF00990">
    <property type="entry name" value="GGDEF"/>
    <property type="match status" value="1"/>
</dbReference>
<evidence type="ECO:0000256" key="12">
    <source>
        <dbReference type="ARBA" id="ARBA00029839"/>
    </source>
</evidence>
<keyword evidence="11" id="KW-0408">Iron</keyword>
<organism evidence="15 16">
    <name type="scientific">Dickeya fangzhongdai</name>
    <dbReference type="NCBI Taxonomy" id="1778540"/>
    <lineage>
        <taxon>Bacteria</taxon>
        <taxon>Pseudomonadati</taxon>
        <taxon>Pseudomonadota</taxon>
        <taxon>Gammaproteobacteria</taxon>
        <taxon>Enterobacterales</taxon>
        <taxon>Pectobacteriaceae</taxon>
        <taxon>Dickeya</taxon>
    </lineage>
</organism>
<keyword evidence="10" id="KW-0460">Magnesium</keyword>
<dbReference type="InterPro" id="IPR012292">
    <property type="entry name" value="Globin/Proto"/>
</dbReference>
<dbReference type="EMBL" id="CP025003">
    <property type="protein sequence ID" value="ATZ94564.1"/>
    <property type="molecule type" value="Genomic_DNA"/>
</dbReference>
<keyword evidence="7" id="KW-0808">Transferase</keyword>
<dbReference type="GO" id="GO:0052621">
    <property type="term" value="F:diguanylate cyclase activity"/>
    <property type="evidence" value="ECO:0007669"/>
    <property type="project" value="UniProtKB-EC"/>
</dbReference>
<dbReference type="GO" id="GO:0019825">
    <property type="term" value="F:oxygen binding"/>
    <property type="evidence" value="ECO:0007669"/>
    <property type="project" value="InterPro"/>
</dbReference>
<dbReference type="Proteomes" id="UP000231901">
    <property type="component" value="Chromosome"/>
</dbReference>
<dbReference type="UniPathway" id="UPA00599"/>
<dbReference type="GO" id="GO:0000166">
    <property type="term" value="F:nucleotide binding"/>
    <property type="evidence" value="ECO:0007669"/>
    <property type="project" value="UniProtKB-KW"/>
</dbReference>
<dbReference type="AlphaFoldDB" id="A0A2K8QM56"/>
<keyword evidence="8" id="KW-0479">Metal-binding</keyword>
<evidence type="ECO:0000259" key="14">
    <source>
        <dbReference type="PROSITE" id="PS50887"/>
    </source>
</evidence>
<dbReference type="SUPFAM" id="SSF55073">
    <property type="entry name" value="Nucleotide cyclase"/>
    <property type="match status" value="1"/>
</dbReference>
<dbReference type="PROSITE" id="PS50887">
    <property type="entry name" value="GGDEF"/>
    <property type="match status" value="1"/>
</dbReference>
<dbReference type="KEGG" id="dfn:CVE23_11605"/>
<evidence type="ECO:0000313" key="15">
    <source>
        <dbReference type="EMBL" id="ATZ94564.1"/>
    </source>
</evidence>
<evidence type="ECO:0000256" key="1">
    <source>
        <dbReference type="ARBA" id="ARBA00001946"/>
    </source>
</evidence>
<reference evidence="16" key="1">
    <citation type="journal article" date="2018" name="Genome Announc.">
        <title>Complete genome sequence of a Dickeya fangzhongdai type strain causing bleeding canker of pear tree trunks.</title>
        <authorList>
            <person name="Zhao Y."/>
            <person name="Tian Y."/>
            <person name="Li X."/>
            <person name="Hu B."/>
        </authorList>
    </citation>
    <scope>NUCLEOTIDE SEQUENCE [LARGE SCALE GENOMIC DNA]</scope>
    <source>
        <strain evidence="16">DSM 101947</strain>
    </source>
</reference>
<evidence type="ECO:0000256" key="8">
    <source>
        <dbReference type="ARBA" id="ARBA00022723"/>
    </source>
</evidence>
<dbReference type="CDD" id="cd14757">
    <property type="entry name" value="GS_EcDosC-like_GGDEF"/>
    <property type="match status" value="1"/>
</dbReference>
<protein>
    <recommendedName>
        <fullName evidence="5">Diguanylate cyclase DosC</fullName>
        <ecNumber evidence="4">2.7.7.65</ecNumber>
    </recommendedName>
    <alternativeName>
        <fullName evidence="12">Direct oxygen-sensing cyclase</fullName>
    </alternativeName>
</protein>
<evidence type="ECO:0000256" key="2">
    <source>
        <dbReference type="ARBA" id="ARBA00001971"/>
    </source>
</evidence>
<dbReference type="NCBIfam" id="TIGR00254">
    <property type="entry name" value="GGDEF"/>
    <property type="match status" value="1"/>
</dbReference>
<dbReference type="GO" id="GO:0020037">
    <property type="term" value="F:heme binding"/>
    <property type="evidence" value="ECO:0007669"/>
    <property type="project" value="InterPro"/>
</dbReference>
<comment type="pathway">
    <text evidence="3">Purine metabolism; 3',5'-cyclic di-GMP biosynthesis.</text>
</comment>
<dbReference type="GO" id="GO:1902201">
    <property type="term" value="P:negative regulation of bacterial-type flagellum-dependent cell motility"/>
    <property type="evidence" value="ECO:0007669"/>
    <property type="project" value="TreeGrafter"/>
</dbReference>
<evidence type="ECO:0000256" key="9">
    <source>
        <dbReference type="ARBA" id="ARBA00022741"/>
    </source>
</evidence>
<dbReference type="SMART" id="SM00267">
    <property type="entry name" value="GGDEF"/>
    <property type="match status" value="1"/>
</dbReference>
<dbReference type="GO" id="GO:0046872">
    <property type="term" value="F:metal ion binding"/>
    <property type="evidence" value="ECO:0007669"/>
    <property type="project" value="UniProtKB-KW"/>
</dbReference>
<evidence type="ECO:0000313" key="16">
    <source>
        <dbReference type="Proteomes" id="UP000231901"/>
    </source>
</evidence>
<dbReference type="GO" id="GO:0043709">
    <property type="term" value="P:cell adhesion involved in single-species biofilm formation"/>
    <property type="evidence" value="ECO:0007669"/>
    <property type="project" value="TreeGrafter"/>
</dbReference>
<gene>
    <name evidence="15" type="ORF">CVE23_11605</name>
</gene>
<evidence type="ECO:0000256" key="13">
    <source>
        <dbReference type="ARBA" id="ARBA00034247"/>
    </source>
</evidence>
<keyword evidence="6" id="KW-0349">Heme</keyword>
<comment type="catalytic activity">
    <reaction evidence="13">
        <text>2 GTP = 3',3'-c-di-GMP + 2 diphosphate</text>
        <dbReference type="Rhea" id="RHEA:24898"/>
        <dbReference type="ChEBI" id="CHEBI:33019"/>
        <dbReference type="ChEBI" id="CHEBI:37565"/>
        <dbReference type="ChEBI" id="CHEBI:58805"/>
        <dbReference type="EC" id="2.7.7.65"/>
    </reaction>
</comment>
<dbReference type="InterPro" id="IPR029787">
    <property type="entry name" value="Nucleotide_cyclase"/>
</dbReference>
<dbReference type="FunFam" id="3.30.70.270:FF:000001">
    <property type="entry name" value="Diguanylate cyclase domain protein"/>
    <property type="match status" value="1"/>
</dbReference>
<feature type="domain" description="GGDEF" evidence="14">
    <location>
        <begin position="328"/>
        <end position="460"/>
    </location>
</feature>
<dbReference type="InterPro" id="IPR000160">
    <property type="entry name" value="GGDEF_dom"/>
</dbReference>
<sequence length="460" mass="52541">MHTEQRDNSELLLTEWQELVNLTPSGAHQLLSDLCEEELRQLVSVFYDYMLQDKQASIYLNTQKVADKLSESMYHWLRSVLGSAKGSLSVLLERQQQVGVIHARIGIPTDLVARGARKLKNELFKLLARKRNLDAALINQAVCFSSLVMDTAIEAMTTAYSPGYKSAMRDQERYRILSIYDDVNVERERQLGALMNWENQFIYNVATGLPSEEIILLEKSEFGLWFFHKGRHLFNGPDLLQKLEGLIRQVDSRVRETFPHHVENTAIRTQLLRDIRQLIGQVNAILCSMFDELIRFENGKDPLTNLLNRRFIPTIMRREIALAISSGKPFILAMIDIDHFKKINDSYGHETGNLTLKTIATKIYESVRSSDYVFRYGGEEFMVLLVETQAQQASMIFDSIRQMVAGLSIPAMAEQGVSVTISVGIAEFDNHPDYQQLIKKADSALYQAKANGRNRIEIFN</sequence>
<dbReference type="InterPro" id="IPR048442">
    <property type="entry name" value="DosC_2nd"/>
</dbReference>
<keyword evidence="16" id="KW-1185">Reference proteome</keyword>
<dbReference type="InterPro" id="IPR050469">
    <property type="entry name" value="Diguanylate_Cyclase"/>
</dbReference>
<dbReference type="EC" id="2.7.7.65" evidence="4"/>